<dbReference type="OrthoDB" id="196393at2759"/>
<evidence type="ECO:0000313" key="3">
    <source>
        <dbReference type="Proteomes" id="UP000479000"/>
    </source>
</evidence>
<accession>A0A6H5HVZ7</accession>
<name>A0A6H5HVZ7_9HEMI</name>
<evidence type="ECO:0000256" key="1">
    <source>
        <dbReference type="SAM" id="MobiDB-lite"/>
    </source>
</evidence>
<dbReference type="Proteomes" id="UP000479000">
    <property type="component" value="Unassembled WGS sequence"/>
</dbReference>
<feature type="non-terminal residue" evidence="2">
    <location>
        <position position="219"/>
    </location>
</feature>
<feature type="region of interest" description="Disordered" evidence="1">
    <location>
        <begin position="52"/>
        <end position="79"/>
    </location>
</feature>
<reference evidence="2 3" key="1">
    <citation type="submission" date="2020-02" db="EMBL/GenBank/DDBJ databases">
        <authorList>
            <person name="Ferguson B K."/>
        </authorList>
    </citation>
    <scope>NUCLEOTIDE SEQUENCE [LARGE SCALE GENOMIC DNA]</scope>
</reference>
<protein>
    <submittedName>
        <fullName evidence="2">Uncharacterized protein</fullName>
    </submittedName>
</protein>
<gene>
    <name evidence="2" type="ORF">NTEN_LOCUS24592</name>
</gene>
<proteinExistence type="predicted"/>
<dbReference type="EMBL" id="CADCXU010036261">
    <property type="protein sequence ID" value="CAB0021067.1"/>
    <property type="molecule type" value="Genomic_DNA"/>
</dbReference>
<feature type="compositionally biased region" description="Basic residues" evidence="1">
    <location>
        <begin position="58"/>
        <end position="78"/>
    </location>
</feature>
<keyword evidence="3" id="KW-1185">Reference proteome</keyword>
<organism evidence="2 3">
    <name type="scientific">Nesidiocoris tenuis</name>
    <dbReference type="NCBI Taxonomy" id="355587"/>
    <lineage>
        <taxon>Eukaryota</taxon>
        <taxon>Metazoa</taxon>
        <taxon>Ecdysozoa</taxon>
        <taxon>Arthropoda</taxon>
        <taxon>Hexapoda</taxon>
        <taxon>Insecta</taxon>
        <taxon>Pterygota</taxon>
        <taxon>Neoptera</taxon>
        <taxon>Paraneoptera</taxon>
        <taxon>Hemiptera</taxon>
        <taxon>Heteroptera</taxon>
        <taxon>Panheteroptera</taxon>
        <taxon>Cimicomorpha</taxon>
        <taxon>Miridae</taxon>
        <taxon>Dicyphina</taxon>
        <taxon>Nesidiocoris</taxon>
    </lineage>
</organism>
<evidence type="ECO:0000313" key="2">
    <source>
        <dbReference type="EMBL" id="CAB0021067.1"/>
    </source>
</evidence>
<feature type="region of interest" description="Disordered" evidence="1">
    <location>
        <begin position="1"/>
        <end position="25"/>
    </location>
</feature>
<dbReference type="AlphaFoldDB" id="A0A6H5HVZ7"/>
<sequence>MSPPPRAGRAPPRPAPGPPADGGPRAGSRGYVCFAHDCYRPEFHKIVSAQKCNDRPRGRPKGAARVRGHTNTHTHTHSPIHSINYRHSTILNINKTLICTHSQSITKGRFILHIFCWHNHQVGYPSTRFFNVGDGLMTSVLPLEVRVDPSHISPSGNLTLRCTALVATVFRKSVEVILGPRTSEPVPERAYFWNSELIMRVHQALPSRWPPGGLATSPS</sequence>
<feature type="compositionally biased region" description="Pro residues" evidence="1">
    <location>
        <begin position="1"/>
        <end position="21"/>
    </location>
</feature>